<evidence type="ECO:0000313" key="2">
    <source>
        <dbReference type="Proteomes" id="UP000054721"/>
    </source>
</evidence>
<dbReference type="AlphaFoldDB" id="A0A0V1L9C0"/>
<organism evidence="1 2">
    <name type="scientific">Trichinella nativa</name>
    <dbReference type="NCBI Taxonomy" id="6335"/>
    <lineage>
        <taxon>Eukaryota</taxon>
        <taxon>Metazoa</taxon>
        <taxon>Ecdysozoa</taxon>
        <taxon>Nematoda</taxon>
        <taxon>Enoplea</taxon>
        <taxon>Dorylaimia</taxon>
        <taxon>Trichinellida</taxon>
        <taxon>Trichinellidae</taxon>
        <taxon>Trichinella</taxon>
    </lineage>
</organism>
<dbReference type="Proteomes" id="UP000054721">
    <property type="component" value="Unassembled WGS sequence"/>
</dbReference>
<protein>
    <submittedName>
        <fullName evidence="1">Uncharacterized protein</fullName>
    </submittedName>
</protein>
<gene>
    <name evidence="1" type="ORF">T02_14641</name>
</gene>
<comment type="caution">
    <text evidence="1">The sequence shown here is derived from an EMBL/GenBank/DDBJ whole genome shotgun (WGS) entry which is preliminary data.</text>
</comment>
<dbReference type="EMBL" id="JYDW01000102">
    <property type="protein sequence ID" value="KRZ56042.1"/>
    <property type="molecule type" value="Genomic_DNA"/>
</dbReference>
<evidence type="ECO:0000313" key="1">
    <source>
        <dbReference type="EMBL" id="KRZ56042.1"/>
    </source>
</evidence>
<keyword evidence="2" id="KW-1185">Reference proteome</keyword>
<accession>A0A0V1L9C0</accession>
<reference evidence="1 2" key="1">
    <citation type="submission" date="2015-05" db="EMBL/GenBank/DDBJ databases">
        <title>Evolution of Trichinella species and genotypes.</title>
        <authorList>
            <person name="Korhonen P.K."/>
            <person name="Edoardo P."/>
            <person name="Giuseppe L.R."/>
            <person name="Gasser R.B."/>
        </authorList>
    </citation>
    <scope>NUCLEOTIDE SEQUENCE [LARGE SCALE GENOMIC DNA]</scope>
    <source>
        <strain evidence="1">ISS10</strain>
    </source>
</reference>
<sequence length="73" mass="8556">MYLRISLFNGVEKSVLHGVIKKDPLCINNSLKVCLKLLFSNKSTVHNSFAFENKLYNTAYHKFQKSVFHFIYK</sequence>
<proteinExistence type="predicted"/>
<name>A0A0V1L9C0_9BILA</name>